<dbReference type="EMBL" id="OIVN01006302">
    <property type="protein sequence ID" value="SPD30116.1"/>
    <property type="molecule type" value="Genomic_DNA"/>
</dbReference>
<evidence type="ECO:0008006" key="3">
    <source>
        <dbReference type="Google" id="ProtNLM"/>
    </source>
</evidence>
<gene>
    <name evidence="2" type="ORF">FSB_LOCUS57998</name>
</gene>
<evidence type="ECO:0000256" key="1">
    <source>
        <dbReference type="SAM" id="MobiDB-lite"/>
    </source>
</evidence>
<dbReference type="InterPro" id="IPR032567">
    <property type="entry name" value="RTL1-rel"/>
</dbReference>
<dbReference type="PANTHER" id="PTHR15503:SF22">
    <property type="entry name" value="TRANSPOSON TY3-I GAG POLYPROTEIN"/>
    <property type="match status" value="1"/>
</dbReference>
<dbReference type="AlphaFoldDB" id="A0A2N9IXL2"/>
<name>A0A2N9IXL2_FAGSY</name>
<evidence type="ECO:0000313" key="2">
    <source>
        <dbReference type="EMBL" id="SPD30116.1"/>
    </source>
</evidence>
<dbReference type="Gene3D" id="2.40.70.10">
    <property type="entry name" value="Acid Proteases"/>
    <property type="match status" value="1"/>
</dbReference>
<dbReference type="InterPro" id="IPR021109">
    <property type="entry name" value="Peptidase_aspartic_dom_sf"/>
</dbReference>
<feature type="region of interest" description="Disordered" evidence="1">
    <location>
        <begin position="1"/>
        <end position="26"/>
    </location>
</feature>
<reference evidence="2" key="1">
    <citation type="submission" date="2018-02" db="EMBL/GenBank/DDBJ databases">
        <authorList>
            <person name="Cohen D.B."/>
            <person name="Kent A.D."/>
        </authorList>
    </citation>
    <scope>NUCLEOTIDE SEQUENCE</scope>
</reference>
<dbReference type="InterPro" id="IPR043502">
    <property type="entry name" value="DNA/RNA_pol_sf"/>
</dbReference>
<accession>A0A2N9IXL2</accession>
<dbReference type="CDD" id="cd00303">
    <property type="entry name" value="retropepsin_like"/>
    <property type="match status" value="1"/>
</dbReference>
<dbReference type="SUPFAM" id="SSF56672">
    <property type="entry name" value="DNA/RNA polymerases"/>
    <property type="match status" value="1"/>
</dbReference>
<proteinExistence type="predicted"/>
<dbReference type="PANTHER" id="PTHR15503">
    <property type="entry name" value="LDOC1 RELATED"/>
    <property type="match status" value="1"/>
</dbReference>
<dbReference type="Gene3D" id="3.10.10.10">
    <property type="entry name" value="HIV Type 1 Reverse Transcriptase, subunit A, domain 1"/>
    <property type="match status" value="1"/>
</dbReference>
<protein>
    <recommendedName>
        <fullName evidence="3">Retrotransposon gag domain-containing protein</fullName>
    </recommendedName>
</protein>
<sequence length="512" mass="58367">MKERLSHTSGRWFGRGIHHDGSHTTNNNQSYAPHLKLDFPKFNGGKDLTSWICRVEQFYHFHETPVANQVALAFISFGRYGLTQFYDYFGELTKLQQSGSVKDYQGQFEQLLAKAGHLPPMRQHDYMKPRTFRKDDCQVLQHQIMEATSSNKEEGIPRPPMAIRRLSPSELQQRKDKGLCYNYNEKFHPGHRCKKLFFIEACYNEEDGDVIMEAESSEVQDEQEALRISLHTISGAQSFDTKRVRGLRPTNTKQFKVMVASGDKLPSRGKCIGVQLKMGSFTTKADFFILPLEGYDVVMGTQWLRTLGEILWDFSKLVMRFTVAGREIVLHGLSAPVNRMVENQKLEQVTRKGRQGAIIQYMAIGPPQTYQANSTLQPLLDEYGDLFHEPTGLPPQKAQDHCITLLPGSGSMATKPYRYPYYQKSEIERMVTDMLNSGVIRPSRSPFSSPVIGKKTRWLMENFCPKNDPSHFIAKHYMEVCSEDRSKEPTVPMVPADHHGCAVDLAPQAYGI</sequence>
<organism evidence="2">
    <name type="scientific">Fagus sylvatica</name>
    <name type="common">Beechnut</name>
    <dbReference type="NCBI Taxonomy" id="28930"/>
    <lineage>
        <taxon>Eukaryota</taxon>
        <taxon>Viridiplantae</taxon>
        <taxon>Streptophyta</taxon>
        <taxon>Embryophyta</taxon>
        <taxon>Tracheophyta</taxon>
        <taxon>Spermatophyta</taxon>
        <taxon>Magnoliopsida</taxon>
        <taxon>eudicotyledons</taxon>
        <taxon>Gunneridae</taxon>
        <taxon>Pentapetalae</taxon>
        <taxon>rosids</taxon>
        <taxon>fabids</taxon>
        <taxon>Fagales</taxon>
        <taxon>Fagaceae</taxon>
        <taxon>Fagus</taxon>
    </lineage>
</organism>